<feature type="signal peptide" evidence="6">
    <location>
        <begin position="1"/>
        <end position="21"/>
    </location>
</feature>
<dbReference type="SMART" id="SM00642">
    <property type="entry name" value="Aamy"/>
    <property type="match status" value="1"/>
</dbReference>
<comment type="caution">
    <text evidence="8">The sequence shown here is derived from an EMBL/GenBank/DDBJ whole genome shotgun (WGS) entry which is preliminary data.</text>
</comment>
<dbReference type="EC" id="3.2.1.20" evidence="3"/>
<dbReference type="EMBL" id="CADEPI010000050">
    <property type="protein sequence ID" value="CAB3370176.1"/>
    <property type="molecule type" value="Genomic_DNA"/>
</dbReference>
<keyword evidence="6" id="KW-0732">Signal</keyword>
<dbReference type="PANTHER" id="PTHR10357:SF179">
    <property type="entry name" value="NEUTRAL AND BASIC AMINO ACID TRANSPORT PROTEIN RBAT"/>
    <property type="match status" value="1"/>
</dbReference>
<dbReference type="FunFam" id="3.90.400.10:FF:000001">
    <property type="entry name" value="Maltase A3, isoform A"/>
    <property type="match status" value="1"/>
</dbReference>
<sequence>MKLLTSLALLATALLFGVACGQEDPNWYKTATYYQVYPRSLKDTNGDGIGDLKGITESIPFLKSLGVDCIWLSPIYKSPMKDFGYDIADFYTIDPIFGTWEDFEELLATIKAAGLRLLMDLIPNHTSNEHEWFIKSEQGVQPYVDYYVWKPSKGIDANGSQIPPNNWLSAFAGSAWKWSDRRQMFYLHQFTVEQPDLNYRNPLVLAEMQNVFRFWLQIGVDGFRIDAPAHIWEHEDFLDEPPSNDPNCPAPDQFCALNHTYVKDQDEVYDILYAFRTVVDEFEASSGEIKVLMSEASGDLGLTMRYYGNDTHNIIHFPFNFYLIWEINNSTNAPSIEAAILRWLEAMPVGRTANYVLGNHDNGRLASRVGREFAMTNQMIAFLLPGAMISYMGEELNMENTFVSWEQTQDPQGCNAGPELYTLFSRDPERTPYQWDDSAFAGFTNGSSTWLPVNENYVNVNVAAEEQATLSPLKIYRRLAETRKFESVKTGSFDLRVVNDDVLAFTRQLPGEVSFLVIANTAYNTVTVDVSALFPSLPSSLTVFTASENSAIQEGDTVLTSAIILPSRGGLVLSFIAVDKII</sequence>
<dbReference type="Gene3D" id="3.90.400.10">
    <property type="entry name" value="Oligo-1,6-glucosidase, Domain 2"/>
    <property type="match status" value="1"/>
</dbReference>
<accession>A0A8S1CPQ5</accession>
<keyword evidence="5" id="KW-0326">Glycosidase</keyword>
<gene>
    <name evidence="8" type="ORF">CLODIP_2_CD12163</name>
</gene>
<dbReference type="InterPro" id="IPR045857">
    <property type="entry name" value="O16G_dom_2"/>
</dbReference>
<dbReference type="Gene3D" id="3.20.20.80">
    <property type="entry name" value="Glycosidases"/>
    <property type="match status" value="1"/>
</dbReference>
<comment type="similarity">
    <text evidence="2">Belongs to the glycosyl hydrolase 13 family.</text>
</comment>
<feature type="domain" description="Glycosyl hydrolase family 13 catalytic" evidence="7">
    <location>
        <begin position="35"/>
        <end position="430"/>
    </location>
</feature>
<evidence type="ECO:0000256" key="5">
    <source>
        <dbReference type="ARBA" id="ARBA00023295"/>
    </source>
</evidence>
<keyword evidence="9" id="KW-1185">Reference proteome</keyword>
<dbReference type="Gene3D" id="2.60.40.1180">
    <property type="entry name" value="Golgi alpha-mannosidase II"/>
    <property type="match status" value="1"/>
</dbReference>
<comment type="catalytic activity">
    <reaction evidence="1">
        <text>Hydrolysis of terminal, non-reducing (1-&gt;4)-linked alpha-D-glucose residues with release of alpha-D-glucose.</text>
        <dbReference type="EC" id="3.2.1.20"/>
    </reaction>
</comment>
<dbReference type="AlphaFoldDB" id="A0A8S1CPQ5"/>
<keyword evidence="4" id="KW-0325">Glycoprotein</keyword>
<name>A0A8S1CPQ5_9INSE</name>
<dbReference type="InterPro" id="IPR013780">
    <property type="entry name" value="Glyco_hydro_b"/>
</dbReference>
<evidence type="ECO:0000259" key="7">
    <source>
        <dbReference type="SMART" id="SM00642"/>
    </source>
</evidence>
<dbReference type="GO" id="GO:0004558">
    <property type="term" value="F:alpha-1,4-glucosidase activity"/>
    <property type="evidence" value="ECO:0007669"/>
    <property type="project" value="UniProtKB-EC"/>
</dbReference>
<evidence type="ECO:0000256" key="3">
    <source>
        <dbReference type="ARBA" id="ARBA00012741"/>
    </source>
</evidence>
<evidence type="ECO:0000256" key="2">
    <source>
        <dbReference type="ARBA" id="ARBA00008061"/>
    </source>
</evidence>
<proteinExistence type="inferred from homology"/>
<dbReference type="SUPFAM" id="SSF51445">
    <property type="entry name" value="(Trans)glycosidases"/>
    <property type="match status" value="1"/>
</dbReference>
<dbReference type="GO" id="GO:0005975">
    <property type="term" value="P:carbohydrate metabolic process"/>
    <property type="evidence" value="ECO:0007669"/>
    <property type="project" value="InterPro"/>
</dbReference>
<keyword evidence="5" id="KW-0378">Hydrolase</keyword>
<dbReference type="Pfam" id="PF00128">
    <property type="entry name" value="Alpha-amylase"/>
    <property type="match status" value="1"/>
</dbReference>
<dbReference type="OrthoDB" id="1740265at2759"/>
<evidence type="ECO:0000256" key="4">
    <source>
        <dbReference type="ARBA" id="ARBA00023180"/>
    </source>
</evidence>
<dbReference type="InterPro" id="IPR017853">
    <property type="entry name" value="GH"/>
</dbReference>
<evidence type="ECO:0000313" key="9">
    <source>
        <dbReference type="Proteomes" id="UP000494165"/>
    </source>
</evidence>
<dbReference type="InterPro" id="IPR006047">
    <property type="entry name" value="GH13_cat_dom"/>
</dbReference>
<dbReference type="CDD" id="cd11328">
    <property type="entry name" value="AmyAc_maltase"/>
    <property type="match status" value="1"/>
</dbReference>
<dbReference type="Proteomes" id="UP000494165">
    <property type="component" value="Unassembled WGS sequence"/>
</dbReference>
<feature type="chain" id="PRO_5035921890" description="alpha-glucosidase" evidence="6">
    <location>
        <begin position="22"/>
        <end position="582"/>
    </location>
</feature>
<protein>
    <recommendedName>
        <fullName evidence="3">alpha-glucosidase</fullName>
        <ecNumber evidence="3">3.2.1.20</ecNumber>
    </recommendedName>
</protein>
<evidence type="ECO:0000313" key="8">
    <source>
        <dbReference type="EMBL" id="CAB3370176.1"/>
    </source>
</evidence>
<evidence type="ECO:0000256" key="1">
    <source>
        <dbReference type="ARBA" id="ARBA00001657"/>
    </source>
</evidence>
<organism evidence="8 9">
    <name type="scientific">Cloeon dipterum</name>
    <dbReference type="NCBI Taxonomy" id="197152"/>
    <lineage>
        <taxon>Eukaryota</taxon>
        <taxon>Metazoa</taxon>
        <taxon>Ecdysozoa</taxon>
        <taxon>Arthropoda</taxon>
        <taxon>Hexapoda</taxon>
        <taxon>Insecta</taxon>
        <taxon>Pterygota</taxon>
        <taxon>Palaeoptera</taxon>
        <taxon>Ephemeroptera</taxon>
        <taxon>Pisciforma</taxon>
        <taxon>Baetidae</taxon>
        <taxon>Cloeon</taxon>
    </lineage>
</organism>
<evidence type="ECO:0000256" key="6">
    <source>
        <dbReference type="SAM" id="SignalP"/>
    </source>
</evidence>
<dbReference type="PROSITE" id="PS51257">
    <property type="entry name" value="PROKAR_LIPOPROTEIN"/>
    <property type="match status" value="1"/>
</dbReference>
<reference evidence="8 9" key="1">
    <citation type="submission" date="2020-04" db="EMBL/GenBank/DDBJ databases">
        <authorList>
            <person name="Alioto T."/>
            <person name="Alioto T."/>
            <person name="Gomez Garrido J."/>
        </authorList>
    </citation>
    <scope>NUCLEOTIDE SEQUENCE [LARGE SCALE GENOMIC DNA]</scope>
</reference>
<dbReference type="PANTHER" id="PTHR10357">
    <property type="entry name" value="ALPHA-AMYLASE FAMILY MEMBER"/>
    <property type="match status" value="1"/>
</dbReference>